<keyword evidence="3 6" id="KW-0479">Metal-binding</keyword>
<keyword evidence="6" id="KW-0349">Heme</keyword>
<evidence type="ECO:0000256" key="1">
    <source>
        <dbReference type="ARBA" id="ARBA00001971"/>
    </source>
</evidence>
<dbReference type="EMBL" id="JAPDMQ010000603">
    <property type="protein sequence ID" value="KAK0522226.1"/>
    <property type="molecule type" value="Genomic_DNA"/>
</dbReference>
<name>A0AAN6GA23_9BASI</name>
<dbReference type="InterPro" id="IPR002403">
    <property type="entry name" value="Cyt_P450_E_grp-IV"/>
</dbReference>
<dbReference type="Gene3D" id="1.10.630.10">
    <property type="entry name" value="Cytochrome P450"/>
    <property type="match status" value="1"/>
</dbReference>
<evidence type="ECO:0000256" key="3">
    <source>
        <dbReference type="ARBA" id="ARBA00022723"/>
    </source>
</evidence>
<proteinExistence type="inferred from homology"/>
<dbReference type="GO" id="GO:0016705">
    <property type="term" value="F:oxidoreductase activity, acting on paired donors, with incorporation or reduction of molecular oxygen"/>
    <property type="evidence" value="ECO:0007669"/>
    <property type="project" value="InterPro"/>
</dbReference>
<dbReference type="Proteomes" id="UP001176521">
    <property type="component" value="Unassembled WGS sequence"/>
</dbReference>
<dbReference type="AlphaFoldDB" id="A0AAN6GA23"/>
<dbReference type="PANTHER" id="PTHR24305:SF166">
    <property type="entry name" value="CYTOCHROME P450 12A4, MITOCHONDRIAL-RELATED"/>
    <property type="match status" value="1"/>
</dbReference>
<accession>A0AAN6GA23</accession>
<evidence type="ECO:0000313" key="10">
    <source>
        <dbReference type="Proteomes" id="UP001176521"/>
    </source>
</evidence>
<sequence length="564" mass="61666">MERDLPMNGASSALRLATVALLVYCLLAFLRSLLTWWRGPQRIAHLPGPGIQHWFLGSFPKQHIGSGKFASAISGALDAHGRVLGVVNTGRQPIIVCADHTAAAQILLKTPWSKAPDILELTQRHVSTALVGATGEAHKRHRRVAHPAFSSDALTAQFPDIIAKAVKLEERITRMIDAGAETIDMLEEFSRMGMDIVGKIAINYEFGVLDGNDNDPLYRAHRAIMASLLTGTPYAVLRFALGKPVEALGRALRIREQLELDHAKHTIRVVGRELVSKAQRRARGLQVDDEAKGTDLLSLMVGTNEGPDLKPGQKLSDDELVETVPTLFFAGHETSATTLAWACWALTQPGHGLERQRRLRRELAEAQGSWKESLQEMDALPYLDAVVRETLRIHSPIASVIRVAAEDSVLPLGRPYVGADGKTSSRELFVPKGVQVYVPIVQLNTDEEIWADGRSFRPERWLDASHPLHEPELGGTPRISGLWSSILTFGQGPMNCIGSKIGVLQVKAGLAALLSSYELEMPIGPGEEPLRIDGITGIITQPAIAGQQEKGPQMPIRLRKRPEG</sequence>
<organism evidence="9 10">
    <name type="scientific">Tilletia horrida</name>
    <dbReference type="NCBI Taxonomy" id="155126"/>
    <lineage>
        <taxon>Eukaryota</taxon>
        <taxon>Fungi</taxon>
        <taxon>Dikarya</taxon>
        <taxon>Basidiomycota</taxon>
        <taxon>Ustilaginomycotina</taxon>
        <taxon>Exobasidiomycetes</taxon>
        <taxon>Tilletiales</taxon>
        <taxon>Tilletiaceae</taxon>
        <taxon>Tilletia</taxon>
    </lineage>
</organism>
<dbReference type="SUPFAM" id="SSF48264">
    <property type="entry name" value="Cytochrome P450"/>
    <property type="match status" value="1"/>
</dbReference>
<feature type="transmembrane region" description="Helical" evidence="8">
    <location>
        <begin position="12"/>
        <end position="37"/>
    </location>
</feature>
<evidence type="ECO:0000256" key="2">
    <source>
        <dbReference type="ARBA" id="ARBA00010617"/>
    </source>
</evidence>
<keyword evidence="4" id="KW-0560">Oxidoreductase</keyword>
<keyword evidence="10" id="KW-1185">Reference proteome</keyword>
<dbReference type="PANTHER" id="PTHR24305">
    <property type="entry name" value="CYTOCHROME P450"/>
    <property type="match status" value="1"/>
</dbReference>
<evidence type="ECO:0000256" key="8">
    <source>
        <dbReference type="SAM" id="Phobius"/>
    </source>
</evidence>
<evidence type="ECO:0000256" key="5">
    <source>
        <dbReference type="ARBA" id="ARBA00023004"/>
    </source>
</evidence>
<evidence type="ECO:0008006" key="11">
    <source>
        <dbReference type="Google" id="ProtNLM"/>
    </source>
</evidence>
<feature type="region of interest" description="Disordered" evidence="7">
    <location>
        <begin position="545"/>
        <end position="564"/>
    </location>
</feature>
<comment type="similarity">
    <text evidence="2">Belongs to the cytochrome P450 family.</text>
</comment>
<keyword evidence="8" id="KW-0472">Membrane</keyword>
<reference evidence="9" key="1">
    <citation type="journal article" date="2023" name="PhytoFront">
        <title>Draft Genome Resources of Seven Strains of Tilletia horrida, Causal Agent of Kernel Smut of Rice.</title>
        <authorList>
            <person name="Khanal S."/>
            <person name="Antony Babu S."/>
            <person name="Zhou X.G."/>
        </authorList>
    </citation>
    <scope>NUCLEOTIDE SEQUENCE</scope>
    <source>
        <strain evidence="9">TX3</strain>
    </source>
</reference>
<dbReference type="GO" id="GO:0004497">
    <property type="term" value="F:monooxygenase activity"/>
    <property type="evidence" value="ECO:0007669"/>
    <property type="project" value="InterPro"/>
</dbReference>
<evidence type="ECO:0000313" key="9">
    <source>
        <dbReference type="EMBL" id="KAK0522226.1"/>
    </source>
</evidence>
<dbReference type="GO" id="GO:0005506">
    <property type="term" value="F:iron ion binding"/>
    <property type="evidence" value="ECO:0007669"/>
    <property type="project" value="InterPro"/>
</dbReference>
<dbReference type="InterPro" id="IPR036396">
    <property type="entry name" value="Cyt_P450_sf"/>
</dbReference>
<feature type="binding site" description="axial binding residue" evidence="6">
    <location>
        <position position="496"/>
    </location>
    <ligand>
        <name>heme</name>
        <dbReference type="ChEBI" id="CHEBI:30413"/>
    </ligand>
    <ligandPart>
        <name>Fe</name>
        <dbReference type="ChEBI" id="CHEBI:18248"/>
    </ligandPart>
</feature>
<evidence type="ECO:0000256" key="4">
    <source>
        <dbReference type="ARBA" id="ARBA00023002"/>
    </source>
</evidence>
<keyword evidence="8" id="KW-0812">Transmembrane</keyword>
<dbReference type="GO" id="GO:0020037">
    <property type="term" value="F:heme binding"/>
    <property type="evidence" value="ECO:0007669"/>
    <property type="project" value="InterPro"/>
</dbReference>
<dbReference type="InterPro" id="IPR050121">
    <property type="entry name" value="Cytochrome_P450_monoxygenase"/>
</dbReference>
<keyword evidence="5 6" id="KW-0408">Iron</keyword>
<dbReference type="PRINTS" id="PR00385">
    <property type="entry name" value="P450"/>
</dbReference>
<evidence type="ECO:0000256" key="6">
    <source>
        <dbReference type="PIRSR" id="PIRSR602403-1"/>
    </source>
</evidence>
<dbReference type="InterPro" id="IPR001128">
    <property type="entry name" value="Cyt_P450"/>
</dbReference>
<comment type="caution">
    <text evidence="9">The sequence shown here is derived from an EMBL/GenBank/DDBJ whole genome shotgun (WGS) entry which is preliminary data.</text>
</comment>
<dbReference type="PRINTS" id="PR00465">
    <property type="entry name" value="EP450IV"/>
</dbReference>
<dbReference type="Pfam" id="PF00067">
    <property type="entry name" value="p450"/>
    <property type="match status" value="1"/>
</dbReference>
<protein>
    <recommendedName>
        <fullName evidence="11">Cytochrome P450</fullName>
    </recommendedName>
</protein>
<comment type="cofactor">
    <cofactor evidence="1 6">
        <name>heme</name>
        <dbReference type="ChEBI" id="CHEBI:30413"/>
    </cofactor>
</comment>
<gene>
    <name evidence="9" type="ORF">OC842_006530</name>
</gene>
<evidence type="ECO:0000256" key="7">
    <source>
        <dbReference type="SAM" id="MobiDB-lite"/>
    </source>
</evidence>
<keyword evidence="8" id="KW-1133">Transmembrane helix</keyword>